<evidence type="ECO:0000256" key="3">
    <source>
        <dbReference type="ARBA" id="ARBA00022723"/>
    </source>
</evidence>
<dbReference type="PANTHER" id="PTHR21666">
    <property type="entry name" value="PEPTIDASE-RELATED"/>
    <property type="match status" value="1"/>
</dbReference>
<keyword evidence="4" id="KW-0378">Hydrolase</keyword>
<evidence type="ECO:0000313" key="9">
    <source>
        <dbReference type="EMBL" id="OKL44800.1"/>
    </source>
</evidence>
<evidence type="ECO:0000256" key="7">
    <source>
        <dbReference type="SAM" id="Phobius"/>
    </source>
</evidence>
<dbReference type="InterPro" id="IPR050570">
    <property type="entry name" value="Cell_wall_metabolism_enzyme"/>
</dbReference>
<dbReference type="PANTHER" id="PTHR21666:SF288">
    <property type="entry name" value="CELL DIVISION PROTEIN YTFB"/>
    <property type="match status" value="1"/>
</dbReference>
<evidence type="ECO:0000256" key="5">
    <source>
        <dbReference type="ARBA" id="ARBA00022833"/>
    </source>
</evidence>
<dbReference type="Gene3D" id="2.70.70.10">
    <property type="entry name" value="Glucose Permease (Domain IIA)"/>
    <property type="match status" value="1"/>
</dbReference>
<dbReference type="EMBL" id="LVVZ01000010">
    <property type="protein sequence ID" value="OKL44800.1"/>
    <property type="molecule type" value="Genomic_DNA"/>
</dbReference>
<proteinExistence type="predicted"/>
<dbReference type="GO" id="GO:0006508">
    <property type="term" value="P:proteolysis"/>
    <property type="evidence" value="ECO:0007669"/>
    <property type="project" value="UniProtKB-KW"/>
</dbReference>
<dbReference type="AlphaFoldDB" id="A0A1U7JJ73"/>
<evidence type="ECO:0000259" key="8">
    <source>
        <dbReference type="Pfam" id="PF01551"/>
    </source>
</evidence>
<evidence type="ECO:0000256" key="4">
    <source>
        <dbReference type="ARBA" id="ARBA00022801"/>
    </source>
</evidence>
<keyword evidence="7" id="KW-0472">Membrane</keyword>
<sequence>MHAGHTTSIRTAQVDLGTVPALGVDTTAHTADPAHALNARWLVGTVLTGITSIVLMGGALMASLDGQYSLSTPYQAEQKSAGKKIATHGSGKGDRLTREDAGFSNRVVIPVNVVRREDGRDHVRAQPYALVSASLIEQKSSDDALDIPPFDPIAMYQGEDIAPIQVTSDAIYGADVEGEVTISQRDFPMSALGLSAVDTKPEEDVFEEVKKAALFMVDNRTDIAAIPSYAPEPQRFAPIMEMDLDNLKVRITEENVSFQAMSVSPQAATTVEEKIHPVRSEDNLLDLILDYEGSQLEANQIVTRFKEDIGLDVLEAGQIVRFALDPERAEHAEGRLLRVSIYENEQHLGTIARNDEGQFIAAAEPSTSLRAMAFNQLDTPRSTGNPTATYYDSIYQTALENEIPKALINELLRIYSFDVDYNSTVRPGDAISVFYGLTEGEEEAVSEILYTSLKANGRVHRFYRFRNPEDGTVDYYDEDGLSAQQFLLRKPIAGGRFTSGFGMRRHPINKTRRMHTGVDWAAPRGTAILASGDGTIIRAAWTGGYGRHVRIQHANGYVSTYSHMSRFGDGIEQGGKVHQGQVIGYVGSSGLSTGNHLHYEVKVNDRFVNPMKIKLPKGRNLEGEVLQAFKRERDRIDALLTQGTPNQQFAAINN</sequence>
<keyword evidence="5" id="KW-0862">Zinc</keyword>
<dbReference type="Gene3D" id="3.10.450.350">
    <property type="match status" value="1"/>
</dbReference>
<organism evidence="9 10">
    <name type="scientific">Pseudovibrio exalbescens</name>
    <dbReference type="NCBI Taxonomy" id="197461"/>
    <lineage>
        <taxon>Bacteria</taxon>
        <taxon>Pseudomonadati</taxon>
        <taxon>Pseudomonadota</taxon>
        <taxon>Alphaproteobacteria</taxon>
        <taxon>Hyphomicrobiales</taxon>
        <taxon>Stappiaceae</taxon>
        <taxon>Pseudovibrio</taxon>
    </lineage>
</organism>
<feature type="transmembrane region" description="Helical" evidence="7">
    <location>
        <begin position="41"/>
        <end position="64"/>
    </location>
</feature>
<dbReference type="Pfam" id="PF01551">
    <property type="entry name" value="Peptidase_M23"/>
    <property type="match status" value="1"/>
</dbReference>
<reference evidence="9 10" key="1">
    <citation type="submission" date="2016-03" db="EMBL/GenBank/DDBJ databases">
        <title>Genome sequence of Nesiotobacter sp. nov., a moderately halophilic alphaproteobacterium isolated from the Yellow Sea, China.</title>
        <authorList>
            <person name="Zhang G."/>
            <person name="Zhang R."/>
        </authorList>
    </citation>
    <scope>NUCLEOTIDE SEQUENCE [LARGE SCALE GENOMIC DNA]</scope>
    <source>
        <strain evidence="9 10">WB1-6</strain>
    </source>
</reference>
<keyword evidence="3" id="KW-0479">Metal-binding</keyword>
<dbReference type="CDD" id="cd12797">
    <property type="entry name" value="M23_peptidase"/>
    <property type="match status" value="1"/>
</dbReference>
<keyword evidence="7" id="KW-1133">Transmembrane helix</keyword>
<keyword evidence="6" id="KW-0482">Metalloprotease</keyword>
<keyword evidence="10" id="KW-1185">Reference proteome</keyword>
<feature type="domain" description="M23ase beta-sheet core" evidence="8">
    <location>
        <begin position="513"/>
        <end position="610"/>
    </location>
</feature>
<evidence type="ECO:0000256" key="1">
    <source>
        <dbReference type="ARBA" id="ARBA00001947"/>
    </source>
</evidence>
<evidence type="ECO:0000256" key="2">
    <source>
        <dbReference type="ARBA" id="ARBA00022670"/>
    </source>
</evidence>
<evidence type="ECO:0000256" key="6">
    <source>
        <dbReference type="ARBA" id="ARBA00023049"/>
    </source>
</evidence>
<accession>A0A1U7JJ73</accession>
<name>A0A1U7JJ73_9HYPH</name>
<dbReference type="RefSeq" id="WP_028481308.1">
    <property type="nucleotide sequence ID" value="NZ_LVVZ01000010.1"/>
</dbReference>
<evidence type="ECO:0000313" key="10">
    <source>
        <dbReference type="Proteomes" id="UP000185783"/>
    </source>
</evidence>
<dbReference type="Proteomes" id="UP000185783">
    <property type="component" value="Unassembled WGS sequence"/>
</dbReference>
<dbReference type="InterPro" id="IPR016047">
    <property type="entry name" value="M23ase_b-sheet_dom"/>
</dbReference>
<dbReference type="GO" id="GO:0046872">
    <property type="term" value="F:metal ion binding"/>
    <property type="evidence" value="ECO:0007669"/>
    <property type="project" value="UniProtKB-KW"/>
</dbReference>
<dbReference type="OrthoDB" id="9805070at2"/>
<dbReference type="GO" id="GO:0004222">
    <property type="term" value="F:metalloendopeptidase activity"/>
    <property type="evidence" value="ECO:0007669"/>
    <property type="project" value="TreeGrafter"/>
</dbReference>
<dbReference type="InterPro" id="IPR011055">
    <property type="entry name" value="Dup_hybrid_motif"/>
</dbReference>
<gene>
    <name evidence="9" type="ORF">A3843_05705</name>
</gene>
<dbReference type="STRING" id="197461.A3843_05705"/>
<keyword evidence="7" id="KW-0812">Transmembrane</keyword>
<comment type="caution">
    <text evidence="9">The sequence shown here is derived from an EMBL/GenBank/DDBJ whole genome shotgun (WGS) entry which is preliminary data.</text>
</comment>
<dbReference type="SUPFAM" id="SSF51261">
    <property type="entry name" value="Duplicated hybrid motif"/>
    <property type="match status" value="1"/>
</dbReference>
<protein>
    <submittedName>
        <fullName evidence="9">Peptidase M23</fullName>
    </submittedName>
</protein>
<comment type="cofactor">
    <cofactor evidence="1">
        <name>Zn(2+)</name>
        <dbReference type="ChEBI" id="CHEBI:29105"/>
    </cofactor>
</comment>
<keyword evidence="2" id="KW-0645">Protease</keyword>